<evidence type="ECO:0000256" key="2">
    <source>
        <dbReference type="SAM" id="Phobius"/>
    </source>
</evidence>
<dbReference type="Pfam" id="PF20152">
    <property type="entry name" value="DUF6534"/>
    <property type="match status" value="1"/>
</dbReference>
<dbReference type="EMBL" id="LN679147">
    <property type="protein sequence ID" value="CEL60476.1"/>
    <property type="molecule type" value="Genomic_DNA"/>
</dbReference>
<sequence>MQLGFGITLSSLAWVYWDIREIDEHLWVAIAWMGSATVSSVIITYNLSALLVSVYVPVQGAIDLISGLLRYLVHTGFLTSILTLVNLLGFFFTGQYVRIAVNFPLGTLHIIVILAILNARPNDATNSSTIEEYEFGTTRRKAESIDDLGQVALKGSLRIGKLSIKIPSRLLRKEPPITVLVQQDTHVIGISVIEDDNQNPSLRQHEDSDETESIETSVGLAKSHTPTI</sequence>
<keyword evidence="2" id="KW-0812">Transmembrane</keyword>
<keyword evidence="2" id="KW-0472">Membrane</keyword>
<evidence type="ECO:0000313" key="5">
    <source>
        <dbReference type="Proteomes" id="UP000059188"/>
    </source>
</evidence>
<feature type="domain" description="DUF6534" evidence="3">
    <location>
        <begin position="38"/>
        <end position="121"/>
    </location>
</feature>
<dbReference type="InterPro" id="IPR045339">
    <property type="entry name" value="DUF6534"/>
</dbReference>
<dbReference type="AlphaFoldDB" id="A0A0B7FR58"/>
<evidence type="ECO:0000256" key="1">
    <source>
        <dbReference type="SAM" id="MobiDB-lite"/>
    </source>
</evidence>
<protein>
    <recommendedName>
        <fullName evidence="3">DUF6534 domain-containing protein</fullName>
    </recommendedName>
</protein>
<gene>
    <name evidence="4" type="ORF">RSOLAG1IB_09669</name>
</gene>
<keyword evidence="2" id="KW-1133">Transmembrane helix</keyword>
<keyword evidence="5" id="KW-1185">Reference proteome</keyword>
<evidence type="ECO:0000313" key="4">
    <source>
        <dbReference type="EMBL" id="CEL60476.1"/>
    </source>
</evidence>
<feature type="region of interest" description="Disordered" evidence="1">
    <location>
        <begin position="198"/>
        <end position="228"/>
    </location>
</feature>
<feature type="transmembrane region" description="Helical" evidence="2">
    <location>
        <begin position="68"/>
        <end position="93"/>
    </location>
</feature>
<accession>A0A0B7FR58</accession>
<proteinExistence type="predicted"/>
<dbReference type="Proteomes" id="UP000059188">
    <property type="component" value="Unassembled WGS sequence"/>
</dbReference>
<feature type="transmembrane region" description="Helical" evidence="2">
    <location>
        <begin position="99"/>
        <end position="117"/>
    </location>
</feature>
<name>A0A0B7FR58_THACB</name>
<feature type="transmembrane region" description="Helical" evidence="2">
    <location>
        <begin position="29"/>
        <end position="56"/>
    </location>
</feature>
<evidence type="ECO:0000259" key="3">
    <source>
        <dbReference type="Pfam" id="PF20152"/>
    </source>
</evidence>
<organism evidence="4 5">
    <name type="scientific">Thanatephorus cucumeris (strain AG1-IB / isolate 7/3/14)</name>
    <name type="common">Lettuce bottom rot fungus</name>
    <name type="synonym">Rhizoctonia solani</name>
    <dbReference type="NCBI Taxonomy" id="1108050"/>
    <lineage>
        <taxon>Eukaryota</taxon>
        <taxon>Fungi</taxon>
        <taxon>Dikarya</taxon>
        <taxon>Basidiomycota</taxon>
        <taxon>Agaricomycotina</taxon>
        <taxon>Agaricomycetes</taxon>
        <taxon>Cantharellales</taxon>
        <taxon>Ceratobasidiaceae</taxon>
        <taxon>Rhizoctonia</taxon>
        <taxon>Rhizoctonia solani AG-1</taxon>
    </lineage>
</organism>
<reference evidence="4 5" key="1">
    <citation type="submission" date="2014-11" db="EMBL/GenBank/DDBJ databases">
        <authorList>
            <person name="Wibberg Daniel"/>
        </authorList>
    </citation>
    <scope>NUCLEOTIDE SEQUENCE [LARGE SCALE GENOMIC DNA]</scope>
    <source>
        <strain evidence="4">Rhizoctonia solani AG1-IB 7/3/14</strain>
    </source>
</reference>